<sequence>MKIVNKCEGCGQCSQRDCSVRHVKVSAGETSQTLTSIPPSPQKLLPLSPGFDSVVGSLELVISRCRCKVWIVATEEPWGQLFILSLMSVRAVNSCSNSTEMVSYLEHV</sequence>
<name>A0A5B7DL08_PORTR</name>
<dbReference type="EMBL" id="VSRR010001017">
    <property type="protein sequence ID" value="MPC21787.1"/>
    <property type="molecule type" value="Genomic_DNA"/>
</dbReference>
<organism evidence="1 2">
    <name type="scientific">Portunus trituberculatus</name>
    <name type="common">Swimming crab</name>
    <name type="synonym">Neptunus trituberculatus</name>
    <dbReference type="NCBI Taxonomy" id="210409"/>
    <lineage>
        <taxon>Eukaryota</taxon>
        <taxon>Metazoa</taxon>
        <taxon>Ecdysozoa</taxon>
        <taxon>Arthropoda</taxon>
        <taxon>Crustacea</taxon>
        <taxon>Multicrustacea</taxon>
        <taxon>Malacostraca</taxon>
        <taxon>Eumalacostraca</taxon>
        <taxon>Eucarida</taxon>
        <taxon>Decapoda</taxon>
        <taxon>Pleocyemata</taxon>
        <taxon>Brachyura</taxon>
        <taxon>Eubrachyura</taxon>
        <taxon>Portunoidea</taxon>
        <taxon>Portunidae</taxon>
        <taxon>Portuninae</taxon>
        <taxon>Portunus</taxon>
    </lineage>
</organism>
<reference evidence="1 2" key="1">
    <citation type="submission" date="2019-05" db="EMBL/GenBank/DDBJ databases">
        <title>Another draft genome of Portunus trituberculatus and its Hox gene families provides insights of decapod evolution.</title>
        <authorList>
            <person name="Jeong J.-H."/>
            <person name="Song I."/>
            <person name="Kim S."/>
            <person name="Choi T."/>
            <person name="Kim D."/>
            <person name="Ryu S."/>
            <person name="Kim W."/>
        </authorList>
    </citation>
    <scope>NUCLEOTIDE SEQUENCE [LARGE SCALE GENOMIC DNA]</scope>
    <source>
        <tissue evidence="1">Muscle</tissue>
    </source>
</reference>
<proteinExistence type="predicted"/>
<keyword evidence="2" id="KW-1185">Reference proteome</keyword>
<accession>A0A5B7DL08</accession>
<evidence type="ECO:0000313" key="1">
    <source>
        <dbReference type="EMBL" id="MPC21787.1"/>
    </source>
</evidence>
<evidence type="ECO:0000313" key="2">
    <source>
        <dbReference type="Proteomes" id="UP000324222"/>
    </source>
</evidence>
<gene>
    <name evidence="1" type="ORF">E2C01_014783</name>
</gene>
<comment type="caution">
    <text evidence="1">The sequence shown here is derived from an EMBL/GenBank/DDBJ whole genome shotgun (WGS) entry which is preliminary data.</text>
</comment>
<dbReference type="Proteomes" id="UP000324222">
    <property type="component" value="Unassembled WGS sequence"/>
</dbReference>
<protein>
    <submittedName>
        <fullName evidence="1">Uncharacterized protein</fullName>
    </submittedName>
</protein>
<dbReference type="AlphaFoldDB" id="A0A5B7DL08"/>